<reference evidence="5" key="1">
    <citation type="journal article" date="2019" name="Int. J. Syst. Evol. Microbiol.">
        <title>The Global Catalogue of Microorganisms (GCM) 10K type strain sequencing project: providing services to taxonomists for standard genome sequencing and annotation.</title>
        <authorList>
            <consortium name="The Broad Institute Genomics Platform"/>
            <consortium name="The Broad Institute Genome Sequencing Center for Infectious Disease"/>
            <person name="Wu L."/>
            <person name="Ma J."/>
        </authorList>
    </citation>
    <scope>NUCLEOTIDE SEQUENCE [LARGE SCALE GENOMIC DNA]</scope>
    <source>
        <strain evidence="5">JCM 16953</strain>
    </source>
</reference>
<keyword evidence="2" id="KW-0472">Membrane</keyword>
<keyword evidence="2" id="KW-0812">Transmembrane</keyword>
<evidence type="ECO:0000313" key="4">
    <source>
        <dbReference type="EMBL" id="GAA3807571.1"/>
    </source>
</evidence>
<name>A0ABP7I2X4_9ACTN</name>
<organism evidence="4 5">
    <name type="scientific">Nocardioides panacisoli</name>
    <dbReference type="NCBI Taxonomy" id="627624"/>
    <lineage>
        <taxon>Bacteria</taxon>
        <taxon>Bacillati</taxon>
        <taxon>Actinomycetota</taxon>
        <taxon>Actinomycetes</taxon>
        <taxon>Propionibacteriales</taxon>
        <taxon>Nocardioidaceae</taxon>
        <taxon>Nocardioides</taxon>
    </lineage>
</organism>
<dbReference type="InterPro" id="IPR025241">
    <property type="entry name" value="DUF4190"/>
</dbReference>
<dbReference type="Pfam" id="PF13828">
    <property type="entry name" value="DUF4190"/>
    <property type="match status" value="1"/>
</dbReference>
<feature type="region of interest" description="Disordered" evidence="1">
    <location>
        <begin position="1"/>
        <end position="39"/>
    </location>
</feature>
<feature type="compositionally biased region" description="Low complexity" evidence="1">
    <location>
        <begin position="1"/>
        <end position="19"/>
    </location>
</feature>
<feature type="transmembrane region" description="Helical" evidence="2">
    <location>
        <begin position="83"/>
        <end position="113"/>
    </location>
</feature>
<protein>
    <recommendedName>
        <fullName evidence="3">DUF4190 domain-containing protein</fullName>
    </recommendedName>
</protein>
<proteinExistence type="predicted"/>
<dbReference type="EMBL" id="BAABAH010000002">
    <property type="protein sequence ID" value="GAA3807571.1"/>
    <property type="molecule type" value="Genomic_DNA"/>
</dbReference>
<feature type="transmembrane region" description="Helical" evidence="2">
    <location>
        <begin position="49"/>
        <end position="71"/>
    </location>
</feature>
<comment type="caution">
    <text evidence="4">The sequence shown here is derived from an EMBL/GenBank/DDBJ whole genome shotgun (WGS) entry which is preliminary data.</text>
</comment>
<evidence type="ECO:0000256" key="1">
    <source>
        <dbReference type="SAM" id="MobiDB-lite"/>
    </source>
</evidence>
<gene>
    <name evidence="4" type="ORF">GCM10022242_08180</name>
</gene>
<evidence type="ECO:0000256" key="2">
    <source>
        <dbReference type="SAM" id="Phobius"/>
    </source>
</evidence>
<evidence type="ECO:0000259" key="3">
    <source>
        <dbReference type="Pfam" id="PF13828"/>
    </source>
</evidence>
<feature type="domain" description="DUF4190" evidence="3">
    <location>
        <begin position="48"/>
        <end position="102"/>
    </location>
</feature>
<accession>A0ABP7I2X4</accession>
<sequence length="224" mass="23105">MSNPYGGNPYGNPGDQNPYGGPPGPPYGGGAPQPAYGAPQPAKTDGVSIAALVSSLVCCAPVAVVLGFMGLSRTKNGQRKGRGLAITGLVLGILGVIVWVLAAIGVAGGLSFLSSIVEPGEAKVGQCVNLDNDNDTNSVLMREADCTSEHDAEIVGVAEVNSDNIDQIKDQMTGFCPQVIDPDDLAKLADFTDDLNAVIEDPNDVNVGDHLVCYIESKRSAPIL</sequence>
<keyword evidence="5" id="KW-1185">Reference proteome</keyword>
<dbReference type="RefSeq" id="WP_344772560.1">
    <property type="nucleotide sequence ID" value="NZ_BAABAH010000002.1"/>
</dbReference>
<evidence type="ECO:0000313" key="5">
    <source>
        <dbReference type="Proteomes" id="UP001501821"/>
    </source>
</evidence>
<keyword evidence="2" id="KW-1133">Transmembrane helix</keyword>
<dbReference type="Proteomes" id="UP001501821">
    <property type="component" value="Unassembled WGS sequence"/>
</dbReference>